<accession>A0AAE0Z151</accession>
<name>A0AAE0Z151_9GAST</name>
<dbReference type="EMBL" id="JAWDGP010004998">
    <property type="protein sequence ID" value="KAK3760356.1"/>
    <property type="molecule type" value="Genomic_DNA"/>
</dbReference>
<sequence length="73" mass="8110">MAYKRHKDALNLKLDLDLVQAEEHLGIEEQVIYVEGFGPKLDVTPVKSLNLKPVRMVQQNTMGCGQTDPTGGM</sequence>
<gene>
    <name evidence="1" type="ORF">RRG08_040974</name>
</gene>
<keyword evidence="2" id="KW-1185">Reference proteome</keyword>
<evidence type="ECO:0000313" key="2">
    <source>
        <dbReference type="Proteomes" id="UP001283361"/>
    </source>
</evidence>
<organism evidence="1 2">
    <name type="scientific">Elysia crispata</name>
    <name type="common">lettuce slug</name>
    <dbReference type="NCBI Taxonomy" id="231223"/>
    <lineage>
        <taxon>Eukaryota</taxon>
        <taxon>Metazoa</taxon>
        <taxon>Spiralia</taxon>
        <taxon>Lophotrochozoa</taxon>
        <taxon>Mollusca</taxon>
        <taxon>Gastropoda</taxon>
        <taxon>Heterobranchia</taxon>
        <taxon>Euthyneura</taxon>
        <taxon>Panpulmonata</taxon>
        <taxon>Sacoglossa</taxon>
        <taxon>Placobranchoidea</taxon>
        <taxon>Plakobranchidae</taxon>
        <taxon>Elysia</taxon>
    </lineage>
</organism>
<protein>
    <submittedName>
        <fullName evidence="1">Uncharacterized protein</fullName>
    </submittedName>
</protein>
<reference evidence="1" key="1">
    <citation type="journal article" date="2023" name="G3 (Bethesda)">
        <title>A reference genome for the long-term kleptoplast-retaining sea slug Elysia crispata morphotype clarki.</title>
        <authorList>
            <person name="Eastman K.E."/>
            <person name="Pendleton A.L."/>
            <person name="Shaikh M.A."/>
            <person name="Suttiyut T."/>
            <person name="Ogas R."/>
            <person name="Tomko P."/>
            <person name="Gavelis G."/>
            <person name="Widhalm J.R."/>
            <person name="Wisecaver J.H."/>
        </authorList>
    </citation>
    <scope>NUCLEOTIDE SEQUENCE</scope>
    <source>
        <strain evidence="1">ECLA1</strain>
    </source>
</reference>
<comment type="caution">
    <text evidence="1">The sequence shown here is derived from an EMBL/GenBank/DDBJ whole genome shotgun (WGS) entry which is preliminary data.</text>
</comment>
<proteinExistence type="predicted"/>
<evidence type="ECO:0000313" key="1">
    <source>
        <dbReference type="EMBL" id="KAK3760356.1"/>
    </source>
</evidence>
<dbReference type="Proteomes" id="UP001283361">
    <property type="component" value="Unassembled WGS sequence"/>
</dbReference>
<dbReference type="AlphaFoldDB" id="A0AAE0Z151"/>